<dbReference type="PANTHER" id="PTHR43022">
    <property type="entry name" value="PROTEIN SMF"/>
    <property type="match status" value="1"/>
</dbReference>
<dbReference type="RefSeq" id="WP_135476030.1">
    <property type="nucleotide sequence ID" value="NZ_SIJK02000002.1"/>
</dbReference>
<comment type="similarity">
    <text evidence="1">Belongs to the DprA/Smf family.</text>
</comment>
<protein>
    <submittedName>
        <fullName evidence="3">DNA-protecting protein DprA</fullName>
    </submittedName>
</protein>
<proteinExistence type="inferred from homology"/>
<feature type="domain" description="Smf/DprA SLOG" evidence="2">
    <location>
        <begin position="98"/>
        <end position="292"/>
    </location>
</feature>
<sequence length="478" mass="51583">MTSHVLTPDTQAILLLCGSLGQSRAREAPLTQGEYNQVAQWLQREQLRPADLLQPEGLNRVQAAGATLPLGRRVEGLVSRGGALALAVESWTNKGLWIISRSDPDYPRALRSRLGRQAPPILYGVGERLLLEQGGLAIVGSRDADEGGLDFARSAALACSRQGVPVISGGARGVDSTAMDAAIESEGVVIGVLADSLARAAVTRKYRTAIREGLLVFVSPFDPDAGFNTGNAMNRNKAIYALSDLALVVSATLEKGGTWNGATENLKHGWVPLFVRNETPQLAGNRRLIELGGYSVDRGVLDRRVSVDDWLDGRELASNMGLPLQPTMAISEAVPIQTEEDAALNTQSLAELPAVAEGFPATNIEAESSLTSSEIAEATSQLVEKLKQQPVVTNGDEYDLFGIVWPYLKQALATPRTDREVAELFQLELKQAQTWLRRAIEQGSLKKLQKPVRYVATNSTLQPLPLFDQNDYQGNAAS</sequence>
<evidence type="ECO:0000256" key="1">
    <source>
        <dbReference type="ARBA" id="ARBA00006525"/>
    </source>
</evidence>
<dbReference type="InterPro" id="IPR003488">
    <property type="entry name" value="DprA"/>
</dbReference>
<comment type="caution">
    <text evidence="3">The sequence shown here is derived from an EMBL/GenBank/DDBJ whole genome shotgun (WGS) entry which is preliminary data.</text>
</comment>
<dbReference type="Gene3D" id="3.40.50.450">
    <property type="match status" value="1"/>
</dbReference>
<dbReference type="PANTHER" id="PTHR43022:SF1">
    <property type="entry name" value="PROTEIN SMF"/>
    <property type="match status" value="1"/>
</dbReference>
<dbReference type="SUPFAM" id="SSF102405">
    <property type="entry name" value="MCP/YpsA-like"/>
    <property type="match status" value="1"/>
</dbReference>
<evidence type="ECO:0000313" key="4">
    <source>
        <dbReference type="Proteomes" id="UP001193081"/>
    </source>
</evidence>
<dbReference type="Pfam" id="PF02481">
    <property type="entry name" value="DNA_processg_A"/>
    <property type="match status" value="1"/>
</dbReference>
<keyword evidence="4" id="KW-1185">Reference proteome</keyword>
<evidence type="ECO:0000259" key="2">
    <source>
        <dbReference type="Pfam" id="PF02481"/>
    </source>
</evidence>
<organism evidence="3 4">
    <name type="scientific">Candidatus Chloroploca mongolica</name>
    <dbReference type="NCBI Taxonomy" id="2528176"/>
    <lineage>
        <taxon>Bacteria</taxon>
        <taxon>Bacillati</taxon>
        <taxon>Chloroflexota</taxon>
        <taxon>Chloroflexia</taxon>
        <taxon>Chloroflexales</taxon>
        <taxon>Chloroflexineae</taxon>
        <taxon>Oscillochloridaceae</taxon>
        <taxon>Candidatus Chloroploca</taxon>
    </lineage>
</organism>
<dbReference type="EMBL" id="SIJK02000002">
    <property type="protein sequence ID" value="MBP1464381.1"/>
    <property type="molecule type" value="Genomic_DNA"/>
</dbReference>
<gene>
    <name evidence="3" type="ORF">EYB53_001550</name>
</gene>
<reference evidence="3 4" key="1">
    <citation type="submission" date="2021-03" db="EMBL/GenBank/DDBJ databases">
        <authorList>
            <person name="Grouzdev D.S."/>
        </authorList>
    </citation>
    <scope>NUCLEOTIDE SEQUENCE [LARGE SCALE GENOMIC DNA]</scope>
    <source>
        <strain evidence="3 4">M50-1</strain>
    </source>
</reference>
<dbReference type="InterPro" id="IPR057666">
    <property type="entry name" value="DrpA_SLOG"/>
</dbReference>
<name>A0ABS4D4L6_9CHLR</name>
<dbReference type="Proteomes" id="UP001193081">
    <property type="component" value="Unassembled WGS sequence"/>
</dbReference>
<evidence type="ECO:0000313" key="3">
    <source>
        <dbReference type="EMBL" id="MBP1464381.1"/>
    </source>
</evidence>
<accession>A0ABS4D4L6</accession>